<feature type="region of interest" description="Disordered" evidence="1">
    <location>
        <begin position="149"/>
        <end position="170"/>
    </location>
</feature>
<sequence>MGGFGVMPAGVRVASHGAVELQCEGEWFDFSEVSSDIRAEALDLQEEDEVSAEDFASVADVVEEDDGTIDIGWTYGWDCENPLGDGGKGMERETARAELEEAGVNAWTIIPESPEETAQRETLEAMNVPAAGGFDLDLDLVAPSKIKPASYSRPPPVRRKHGDGNPGVTTKCSPDIPVYAGAPGRNYGYVHICAPNFSVAPGFNSGVKIFMTPSGGLANDFHTGVTIYLGTFLSIGPTWVSGFRYFGAPVIQVSPEATFGASNLLAPVLTLMPFADFGVTTVLTPIVKLPNIFENWVFRRTPLPPSSVKRFEDLPISHIGPKENVTDLKDLADFLLEEATPVREVEEKIEETELPTFPAGVKKFGIKRETKVGDYLIIGTGIDIVCPRYDQLYDRPNDRHVKVFFILPRDVPPRVGDKCIVPYPSDVIRDIPHLPPQAIHAVRIMEKTENLLPPPLKIGANVALSFVQTVGEGRVPDVSGWLASFADLNIPGGVQGLISSLKNEGGLFDRKVAEDLEEGEKEKERRRLQGEDQDGEKGGIKKKFSLLTPLKAIQLAAKSTPADQIENLLKLFPSDSPTVQKAHNMALSLLKGLKLPPPLVGGSDDDLPLSFLNEKKQTDSFPVWSGGVEEMEGVNAEGETTDLIDKFDELQEFNLDFNFDELFPKDVFP</sequence>
<feature type="region of interest" description="Disordered" evidence="1">
    <location>
        <begin position="513"/>
        <end position="540"/>
    </location>
</feature>
<dbReference type="PhylomeDB" id="A0A0G4HEB0"/>
<dbReference type="EMBL" id="CDMZ01002438">
    <property type="protein sequence ID" value="CEM42378.1"/>
    <property type="molecule type" value="Genomic_DNA"/>
</dbReference>
<name>A0A0G4HEB0_9ALVE</name>
<evidence type="ECO:0000256" key="1">
    <source>
        <dbReference type="SAM" id="MobiDB-lite"/>
    </source>
</evidence>
<proteinExistence type="predicted"/>
<organism evidence="2">
    <name type="scientific">Chromera velia CCMP2878</name>
    <dbReference type="NCBI Taxonomy" id="1169474"/>
    <lineage>
        <taxon>Eukaryota</taxon>
        <taxon>Sar</taxon>
        <taxon>Alveolata</taxon>
        <taxon>Colpodellida</taxon>
        <taxon>Chromeraceae</taxon>
        <taxon>Chromera</taxon>
    </lineage>
</organism>
<accession>A0A0G4HEB0</accession>
<dbReference type="VEuPathDB" id="CryptoDB:Cvel_26706"/>
<protein>
    <submittedName>
        <fullName evidence="2">Uncharacterized protein</fullName>
    </submittedName>
</protein>
<gene>
    <name evidence="2" type="ORF">Cvel_26706</name>
</gene>
<evidence type="ECO:0000313" key="2">
    <source>
        <dbReference type="EMBL" id="CEM42378.1"/>
    </source>
</evidence>
<reference evidence="2" key="1">
    <citation type="submission" date="2014-11" db="EMBL/GenBank/DDBJ databases">
        <authorList>
            <person name="Otto D Thomas"/>
            <person name="Naeem Raeece"/>
        </authorList>
    </citation>
    <scope>NUCLEOTIDE SEQUENCE</scope>
</reference>
<feature type="compositionally biased region" description="Basic and acidic residues" evidence="1">
    <location>
        <begin position="513"/>
        <end position="539"/>
    </location>
</feature>
<dbReference type="AlphaFoldDB" id="A0A0G4HEB0"/>